<dbReference type="GO" id="GO:0003677">
    <property type="term" value="F:DNA binding"/>
    <property type="evidence" value="ECO:0007669"/>
    <property type="project" value="UniProtKB-KW"/>
</dbReference>
<dbReference type="PROSITE" id="PS50043">
    <property type="entry name" value="HTH_LUXR_2"/>
    <property type="match status" value="1"/>
</dbReference>
<dbReference type="PRINTS" id="PR00038">
    <property type="entry name" value="HTHLUXR"/>
</dbReference>
<keyword evidence="7" id="KW-1185">Reference proteome</keyword>
<dbReference type="InterPro" id="IPR001789">
    <property type="entry name" value="Sig_transdc_resp-reg_receiver"/>
</dbReference>
<evidence type="ECO:0000256" key="3">
    <source>
        <dbReference type="PROSITE-ProRule" id="PRU00169"/>
    </source>
</evidence>
<dbReference type="InterPro" id="IPR011006">
    <property type="entry name" value="CheY-like_superfamily"/>
</dbReference>
<gene>
    <name evidence="6" type="ORF">AW736_05490</name>
</gene>
<dbReference type="STRING" id="1184151.AW736_05490"/>
<dbReference type="PROSITE" id="PS50110">
    <property type="entry name" value="RESPONSE_REGULATORY"/>
    <property type="match status" value="1"/>
</dbReference>
<dbReference type="Gene3D" id="3.40.50.2300">
    <property type="match status" value="1"/>
</dbReference>
<dbReference type="GO" id="GO:0006355">
    <property type="term" value="P:regulation of DNA-templated transcription"/>
    <property type="evidence" value="ECO:0007669"/>
    <property type="project" value="InterPro"/>
</dbReference>
<protein>
    <submittedName>
        <fullName evidence="6">Two-component system response regulator</fullName>
    </submittedName>
</protein>
<dbReference type="InterPro" id="IPR039420">
    <property type="entry name" value="WalR-like"/>
</dbReference>
<reference evidence="6 7" key="1">
    <citation type="submission" date="2016-01" db="EMBL/GenBank/DDBJ databases">
        <title>High potential of lignocellulose degradation of a new Verrucomicrobia species.</title>
        <authorList>
            <person name="Wang Y."/>
            <person name="Shi Y."/>
            <person name="Qiu Z."/>
            <person name="Liu S."/>
            <person name="Yang H."/>
        </authorList>
    </citation>
    <scope>NUCLEOTIDE SEQUENCE [LARGE SCALE GENOMIC DNA]</scope>
    <source>
        <strain evidence="6 7">TSB47</strain>
    </source>
</reference>
<dbReference type="Proteomes" id="UP000078486">
    <property type="component" value="Unassembled WGS sequence"/>
</dbReference>
<evidence type="ECO:0000256" key="2">
    <source>
        <dbReference type="ARBA" id="ARBA00023125"/>
    </source>
</evidence>
<dbReference type="AlphaFoldDB" id="A0A178INT6"/>
<dbReference type="SMART" id="SM00421">
    <property type="entry name" value="HTH_LUXR"/>
    <property type="match status" value="1"/>
</dbReference>
<dbReference type="GO" id="GO:0000160">
    <property type="term" value="P:phosphorelay signal transduction system"/>
    <property type="evidence" value="ECO:0007669"/>
    <property type="project" value="InterPro"/>
</dbReference>
<dbReference type="PANTHER" id="PTHR43214:SF43">
    <property type="entry name" value="TWO-COMPONENT RESPONSE REGULATOR"/>
    <property type="match status" value="1"/>
</dbReference>
<dbReference type="CDD" id="cd17535">
    <property type="entry name" value="REC_NarL-like"/>
    <property type="match status" value="1"/>
</dbReference>
<dbReference type="SUPFAM" id="SSF52172">
    <property type="entry name" value="CheY-like"/>
    <property type="match status" value="1"/>
</dbReference>
<evidence type="ECO:0000259" key="4">
    <source>
        <dbReference type="PROSITE" id="PS50043"/>
    </source>
</evidence>
<keyword evidence="2" id="KW-0238">DNA-binding</keyword>
<feature type="domain" description="HTH luxR-type" evidence="4">
    <location>
        <begin position="140"/>
        <end position="205"/>
    </location>
</feature>
<name>A0A178INT6_9BACT</name>
<evidence type="ECO:0000256" key="1">
    <source>
        <dbReference type="ARBA" id="ARBA00022553"/>
    </source>
</evidence>
<dbReference type="SMART" id="SM00448">
    <property type="entry name" value="REC"/>
    <property type="match status" value="1"/>
</dbReference>
<sequence>MKLIIIEDQAILRELLVMACLKAIPSAEVKSAPNAKDGLTLCQSLQPAIVLLDIVLPDGDGIDLVSQIRSTVNEVKIIILSSHADEYTLYRSQIAGVNGFVDKNSQTLNILQEAIRTVIDGKSYSCSVVQKVRARVRSDPLAFSKILSEREMELLCLFGRGWSNEEVAAHTRLSPRTARNHRQNIMTKLNLGSTPHLIRYAMEKGFTRIGD</sequence>
<dbReference type="PANTHER" id="PTHR43214">
    <property type="entry name" value="TWO-COMPONENT RESPONSE REGULATOR"/>
    <property type="match status" value="1"/>
</dbReference>
<proteinExistence type="predicted"/>
<dbReference type="Pfam" id="PF00072">
    <property type="entry name" value="Response_reg"/>
    <property type="match status" value="1"/>
</dbReference>
<dbReference type="EMBL" id="LRRQ01000043">
    <property type="protein sequence ID" value="OAM90997.1"/>
    <property type="molecule type" value="Genomic_DNA"/>
</dbReference>
<evidence type="ECO:0000259" key="5">
    <source>
        <dbReference type="PROSITE" id="PS50110"/>
    </source>
</evidence>
<keyword evidence="1 3" id="KW-0597">Phosphoprotein</keyword>
<comment type="caution">
    <text evidence="6">The sequence shown here is derived from an EMBL/GenBank/DDBJ whole genome shotgun (WGS) entry which is preliminary data.</text>
</comment>
<dbReference type="OrthoDB" id="189116at2"/>
<dbReference type="Pfam" id="PF00196">
    <property type="entry name" value="GerE"/>
    <property type="match status" value="1"/>
</dbReference>
<accession>A0A178INT6</accession>
<feature type="domain" description="Response regulatory" evidence="5">
    <location>
        <begin position="2"/>
        <end position="118"/>
    </location>
</feature>
<evidence type="ECO:0000313" key="7">
    <source>
        <dbReference type="Proteomes" id="UP000078486"/>
    </source>
</evidence>
<organism evidence="6 7">
    <name type="scientific">Termitidicoccus mucosus</name>
    <dbReference type="NCBI Taxonomy" id="1184151"/>
    <lineage>
        <taxon>Bacteria</taxon>
        <taxon>Pseudomonadati</taxon>
        <taxon>Verrucomicrobiota</taxon>
        <taxon>Opitutia</taxon>
        <taxon>Opitutales</taxon>
        <taxon>Opitutaceae</taxon>
        <taxon>Termitidicoccus</taxon>
    </lineage>
</organism>
<dbReference type="InterPro" id="IPR058245">
    <property type="entry name" value="NreC/VraR/RcsB-like_REC"/>
</dbReference>
<evidence type="ECO:0000313" key="6">
    <source>
        <dbReference type="EMBL" id="OAM90997.1"/>
    </source>
</evidence>
<dbReference type="InterPro" id="IPR000792">
    <property type="entry name" value="Tscrpt_reg_LuxR_C"/>
</dbReference>
<dbReference type="CDD" id="cd06170">
    <property type="entry name" value="LuxR_C_like"/>
    <property type="match status" value="1"/>
</dbReference>
<feature type="modified residue" description="4-aspartylphosphate" evidence="3">
    <location>
        <position position="53"/>
    </location>
</feature>